<dbReference type="GO" id="GO:0005886">
    <property type="term" value="C:plasma membrane"/>
    <property type="evidence" value="ECO:0007669"/>
    <property type="project" value="TreeGrafter"/>
</dbReference>
<feature type="region of interest" description="Disordered" evidence="8">
    <location>
        <begin position="857"/>
        <end position="911"/>
    </location>
</feature>
<evidence type="ECO:0000313" key="14">
    <source>
        <dbReference type="Proteomes" id="UP000027730"/>
    </source>
</evidence>
<dbReference type="InterPro" id="IPR027815">
    <property type="entry name" value="CSC1/OSCA1-like_cyt"/>
</dbReference>
<evidence type="ECO:0000256" key="5">
    <source>
        <dbReference type="ARBA" id="ARBA00022989"/>
    </source>
</evidence>
<feature type="coiled-coil region" evidence="7">
    <location>
        <begin position="313"/>
        <end position="340"/>
    </location>
</feature>
<proteinExistence type="inferred from homology"/>
<feature type="transmembrane region" description="Helical" evidence="9">
    <location>
        <begin position="662"/>
        <end position="682"/>
    </location>
</feature>
<evidence type="ECO:0000256" key="3">
    <source>
        <dbReference type="ARBA" id="ARBA00022448"/>
    </source>
</evidence>
<evidence type="ECO:0000313" key="13">
    <source>
        <dbReference type="EMBL" id="KEQ69128.1"/>
    </source>
</evidence>
<evidence type="ECO:0000259" key="11">
    <source>
        <dbReference type="Pfam" id="PF13967"/>
    </source>
</evidence>
<organism evidence="13 14">
    <name type="scientific">Aureobasidium namibiae CBS 147.97</name>
    <dbReference type="NCBI Taxonomy" id="1043004"/>
    <lineage>
        <taxon>Eukaryota</taxon>
        <taxon>Fungi</taxon>
        <taxon>Dikarya</taxon>
        <taxon>Ascomycota</taxon>
        <taxon>Pezizomycotina</taxon>
        <taxon>Dothideomycetes</taxon>
        <taxon>Dothideomycetidae</taxon>
        <taxon>Dothideales</taxon>
        <taxon>Saccotheciaceae</taxon>
        <taxon>Aureobasidium</taxon>
    </lineage>
</organism>
<protein>
    <submittedName>
        <fullName evidence="13">DUF221-domain-containing protein</fullName>
    </submittedName>
</protein>
<evidence type="ECO:0000259" key="10">
    <source>
        <dbReference type="Pfam" id="PF02714"/>
    </source>
</evidence>
<evidence type="ECO:0000256" key="9">
    <source>
        <dbReference type="SAM" id="Phobius"/>
    </source>
</evidence>
<dbReference type="PANTHER" id="PTHR13018:SF149">
    <property type="entry name" value="DOMAIN PROTEIN, PUTATIVE (AFU_ORTHOLOGUE AFUA_3G11660)-RELATED"/>
    <property type="match status" value="1"/>
</dbReference>
<evidence type="ECO:0000256" key="4">
    <source>
        <dbReference type="ARBA" id="ARBA00022692"/>
    </source>
</evidence>
<feature type="region of interest" description="Disordered" evidence="8">
    <location>
        <begin position="934"/>
        <end position="978"/>
    </location>
</feature>
<dbReference type="Pfam" id="PF13967">
    <property type="entry name" value="RSN1_TM"/>
    <property type="match status" value="1"/>
</dbReference>
<dbReference type="GeneID" id="25414236"/>
<gene>
    <name evidence="13" type="ORF">M436DRAFT_67544</name>
</gene>
<feature type="domain" description="CSC1/OSCA1-like N-terminal transmembrane" evidence="11">
    <location>
        <begin position="41"/>
        <end position="194"/>
    </location>
</feature>
<feature type="transmembrane region" description="Helical" evidence="9">
    <location>
        <begin position="41"/>
        <end position="63"/>
    </location>
</feature>
<feature type="transmembrane region" description="Helical" evidence="9">
    <location>
        <begin position="127"/>
        <end position="145"/>
    </location>
</feature>
<evidence type="ECO:0000259" key="12">
    <source>
        <dbReference type="Pfam" id="PF14703"/>
    </source>
</evidence>
<evidence type="ECO:0000256" key="7">
    <source>
        <dbReference type="SAM" id="Coils"/>
    </source>
</evidence>
<dbReference type="HOGENOM" id="CLU_009187_1_0_1"/>
<dbReference type="Proteomes" id="UP000027730">
    <property type="component" value="Unassembled WGS sequence"/>
</dbReference>
<keyword evidence="6 9" id="KW-0472">Membrane</keyword>
<keyword evidence="3" id="KW-0813">Transport</keyword>
<dbReference type="InterPro" id="IPR032880">
    <property type="entry name" value="CSC1/OSCA1-like_N"/>
</dbReference>
<dbReference type="InterPro" id="IPR003864">
    <property type="entry name" value="CSC1/OSCA1-like_7TM"/>
</dbReference>
<evidence type="ECO:0000256" key="1">
    <source>
        <dbReference type="ARBA" id="ARBA00004141"/>
    </source>
</evidence>
<reference evidence="13 14" key="1">
    <citation type="journal article" date="2014" name="BMC Genomics">
        <title>Genome sequencing of four Aureobasidium pullulans varieties: biotechnological potential, stress tolerance, and description of new species.</title>
        <authorList>
            <person name="Gostin Ar C."/>
            <person name="Ohm R.A."/>
            <person name="Kogej T."/>
            <person name="Sonjak S."/>
            <person name="Turk M."/>
            <person name="Zajc J."/>
            <person name="Zalar P."/>
            <person name="Grube M."/>
            <person name="Sun H."/>
            <person name="Han J."/>
            <person name="Sharma A."/>
            <person name="Chiniquy J."/>
            <person name="Ngan C.Y."/>
            <person name="Lipzen A."/>
            <person name="Barry K."/>
            <person name="Grigoriev I.V."/>
            <person name="Gunde-Cimerman N."/>
        </authorList>
    </citation>
    <scope>NUCLEOTIDE SEQUENCE [LARGE SCALE GENOMIC DNA]</scope>
    <source>
        <strain evidence="13 14">CBS 147.97</strain>
    </source>
</reference>
<keyword evidence="14" id="KW-1185">Reference proteome</keyword>
<feature type="domain" description="CSC1/OSCA1-like 7TM region" evidence="10">
    <location>
        <begin position="395"/>
        <end position="675"/>
    </location>
</feature>
<dbReference type="AlphaFoldDB" id="A0A074W8E5"/>
<dbReference type="Pfam" id="PF14703">
    <property type="entry name" value="PHM7_cyt"/>
    <property type="match status" value="1"/>
</dbReference>
<evidence type="ECO:0000256" key="6">
    <source>
        <dbReference type="ARBA" id="ARBA00023136"/>
    </source>
</evidence>
<comment type="similarity">
    <text evidence="2">Belongs to the CSC1 (TC 1.A.17) family.</text>
</comment>
<dbReference type="Pfam" id="PF02714">
    <property type="entry name" value="RSN1_7TM"/>
    <property type="match status" value="1"/>
</dbReference>
<accession>A0A074W8E5</accession>
<feature type="transmembrane region" description="Helical" evidence="9">
    <location>
        <begin position="444"/>
        <end position="463"/>
    </location>
</feature>
<name>A0A074W8E5_9PEZI</name>
<keyword evidence="5 9" id="KW-1133">Transmembrane helix</keyword>
<dbReference type="RefSeq" id="XP_013423317.1">
    <property type="nucleotide sequence ID" value="XM_013567863.1"/>
</dbReference>
<feature type="domain" description="CSC1/OSCA1-like cytosolic" evidence="12">
    <location>
        <begin position="217"/>
        <end position="383"/>
    </location>
</feature>
<dbReference type="PANTHER" id="PTHR13018">
    <property type="entry name" value="PROBABLE MEMBRANE PROTEIN DUF221-RELATED"/>
    <property type="match status" value="1"/>
</dbReference>
<evidence type="ECO:0000256" key="8">
    <source>
        <dbReference type="SAM" id="MobiDB-lite"/>
    </source>
</evidence>
<feature type="transmembrane region" description="Helical" evidence="9">
    <location>
        <begin position="490"/>
        <end position="516"/>
    </location>
</feature>
<feature type="transmembrane region" description="Helical" evidence="9">
    <location>
        <begin position="604"/>
        <end position="631"/>
    </location>
</feature>
<dbReference type="GO" id="GO:0005227">
    <property type="term" value="F:calcium-activated cation channel activity"/>
    <property type="evidence" value="ECO:0007669"/>
    <property type="project" value="InterPro"/>
</dbReference>
<dbReference type="OrthoDB" id="2150324at2759"/>
<dbReference type="InterPro" id="IPR045122">
    <property type="entry name" value="Csc1-like"/>
</dbReference>
<comment type="subcellular location">
    <subcellularLocation>
        <location evidence="1">Membrane</location>
        <topology evidence="1">Multi-pass membrane protein</topology>
    </subcellularLocation>
</comment>
<keyword evidence="4 9" id="KW-0812">Transmembrane</keyword>
<dbReference type="EMBL" id="KL584723">
    <property type="protein sequence ID" value="KEQ69128.1"/>
    <property type="molecule type" value="Genomic_DNA"/>
</dbReference>
<feature type="transmembrane region" description="Helical" evidence="9">
    <location>
        <begin position="400"/>
        <end position="424"/>
    </location>
</feature>
<evidence type="ECO:0000256" key="2">
    <source>
        <dbReference type="ARBA" id="ARBA00007779"/>
    </source>
</evidence>
<feature type="transmembrane region" description="Helical" evidence="9">
    <location>
        <begin position="173"/>
        <end position="192"/>
    </location>
</feature>
<sequence>MDLPARAANLLARDKLDDFVDLLLDPFAQSASARSHIEKTAFWSALGTSIGGSALIACLFCFARPYNSVVYAPRSRHADSKHAPPPVGKGVLDWIAPVIKTKELELVDKVGLDATIFLRFANMCRNIFTCITIVGLAILVPINLYEHRSSIGSTDTQNFFIQLTSQGVQGRYLWGYVLLAWFANFTIAFFLWRNYKSVARLRRAYFDSPEYQKSLHSRTLLITEIPRGLRTDEGLVKIVTEAKDTGSNPRTAIARNVKDLPELIDEHNETVRNLESVLAKYLSNPNKLPAKRPTCSVNKADQTYRKGQKVDAIEYLTARIKELEMQIKEVRESIDKRNAMSYGFASYESIADAHTVAYKTRKKGPQKTSIRLAPRPHDLIWKNLPMTSKQRNWHTFVNNIWVAVLTVVWVVPNAFIAIFLSNLANLGRFWDAFGTELKRNPKTWAVVQGVLAPALTSLFYYFLPVIFRRLSNNAGDLSKTSRERHVMHKLYTFFVFNNLFLFSLFAAISSFIFAVVKSSEQEDAWSAIKDGQLLQKGMTALNGVSTYWITWLLQRNLGAAVDLAQFVNLAWGSFSRHFLHPTPRELIELSAPPKFDYAGYYNYFLFYSTVALCFAYIQPLVLPVAAFYFWVDSYLKKYLLLYVFITKTESGGQFWKVLFNRYIFLTILSDALVALVCVGNTTFGYTEWLPKVCAIAPLPVLMLAFKWWCASHFDNKLTFYTTGVTAADTENAAELKSKRTDRVGVRFGHPVLYKPLITPMVSAKSRHLLPTIYSGRTAEVDIPMAGYSDMYMDSMSHDEPGKTARGEAPAPFEFVSENQMDFEFYKNRPEFRDVAGGEGELYGKPQDLVRRGSHGTLMTQDGTVMTGYDSRRGSGDSAATRTGDEMGTTYPQGYHKTPGALRDQSPASSVRSMDIGNAGRHADHEHLLSRAAPMSREGVPAPTPGGYGPLRLGEIHTPGESDQEDTSYDYFRRGRGLN</sequence>
<keyword evidence="7" id="KW-0175">Coiled coil</keyword>